<dbReference type="Gene3D" id="1.10.1740.10">
    <property type="match status" value="1"/>
</dbReference>
<dbReference type="InterPro" id="IPR014284">
    <property type="entry name" value="RNA_pol_sigma-70_dom"/>
</dbReference>
<gene>
    <name evidence="7" type="ORF">CO172_01705</name>
</gene>
<comment type="similarity">
    <text evidence="1">Belongs to the sigma-70 factor family. ECF subfamily.</text>
</comment>
<dbReference type="PANTHER" id="PTHR43133:SF8">
    <property type="entry name" value="RNA POLYMERASE SIGMA FACTOR HI_1459-RELATED"/>
    <property type="match status" value="1"/>
</dbReference>
<dbReference type="PANTHER" id="PTHR43133">
    <property type="entry name" value="RNA POLYMERASE ECF-TYPE SIGMA FACTO"/>
    <property type="match status" value="1"/>
</dbReference>
<dbReference type="GO" id="GO:0006352">
    <property type="term" value="P:DNA-templated transcription initiation"/>
    <property type="evidence" value="ECO:0007669"/>
    <property type="project" value="InterPro"/>
</dbReference>
<dbReference type="NCBIfam" id="TIGR02937">
    <property type="entry name" value="sigma70-ECF"/>
    <property type="match status" value="1"/>
</dbReference>
<dbReference type="AlphaFoldDB" id="A0A2M7XHM7"/>
<dbReference type="InterPro" id="IPR013325">
    <property type="entry name" value="RNA_pol_sigma_r2"/>
</dbReference>
<organism evidence="7 8">
    <name type="scientific">Candidatus Uhrbacteria bacterium CG_4_9_14_3_um_filter_36_7</name>
    <dbReference type="NCBI Taxonomy" id="1975033"/>
    <lineage>
        <taxon>Bacteria</taxon>
        <taxon>Candidatus Uhriibacteriota</taxon>
    </lineage>
</organism>
<keyword evidence="3" id="KW-0731">Sigma factor</keyword>
<evidence type="ECO:0000256" key="2">
    <source>
        <dbReference type="ARBA" id="ARBA00023015"/>
    </source>
</evidence>
<keyword evidence="4" id="KW-0238">DNA-binding</keyword>
<dbReference type="Gene3D" id="1.10.10.10">
    <property type="entry name" value="Winged helix-like DNA-binding domain superfamily/Winged helix DNA-binding domain"/>
    <property type="match status" value="1"/>
</dbReference>
<reference evidence="8" key="1">
    <citation type="submission" date="2017-09" db="EMBL/GenBank/DDBJ databases">
        <title>Depth-based differentiation of microbial function through sediment-hosted aquifers and enrichment of novel symbionts in the deep terrestrial subsurface.</title>
        <authorList>
            <person name="Probst A.J."/>
            <person name="Ladd B."/>
            <person name="Jarett J.K."/>
            <person name="Geller-Mcgrath D.E."/>
            <person name="Sieber C.M.K."/>
            <person name="Emerson J.B."/>
            <person name="Anantharaman K."/>
            <person name="Thomas B.C."/>
            <person name="Malmstrom R."/>
            <person name="Stieglmeier M."/>
            <person name="Klingl A."/>
            <person name="Woyke T."/>
            <person name="Ryan C.M."/>
            <person name="Banfield J.F."/>
        </authorList>
    </citation>
    <scope>NUCLEOTIDE SEQUENCE [LARGE SCALE GENOMIC DNA]</scope>
</reference>
<dbReference type="SUPFAM" id="SSF88946">
    <property type="entry name" value="Sigma2 domain of RNA polymerase sigma factors"/>
    <property type="match status" value="1"/>
</dbReference>
<sequence>MTTTIVYTIEEKFLLYRILFFKDEKAFEKLYQKYSPAIRRFLSIKLPESEIDDALSMVFIRLWNYLTGTKVESVSGISFTIARGVIAEYYRQRRPQELVDDWSQVPASKSVYEKTIRDQEKQQAKIDVVFLQEKVLSQLHESDQIIIILRYLEDLSIREIARRLQKSEGATRTHLHRALKTLREILDEQTKAHEEK</sequence>
<evidence type="ECO:0000313" key="7">
    <source>
        <dbReference type="EMBL" id="PJA47381.1"/>
    </source>
</evidence>
<evidence type="ECO:0000256" key="5">
    <source>
        <dbReference type="ARBA" id="ARBA00023163"/>
    </source>
</evidence>
<dbReference type="InterPro" id="IPR013324">
    <property type="entry name" value="RNA_pol_sigma_r3/r4-like"/>
</dbReference>
<dbReference type="SUPFAM" id="SSF88659">
    <property type="entry name" value="Sigma3 and sigma4 domains of RNA polymerase sigma factors"/>
    <property type="match status" value="1"/>
</dbReference>
<dbReference type="Pfam" id="PF08281">
    <property type="entry name" value="Sigma70_r4_2"/>
    <property type="match status" value="1"/>
</dbReference>
<evidence type="ECO:0000256" key="1">
    <source>
        <dbReference type="ARBA" id="ARBA00010641"/>
    </source>
</evidence>
<evidence type="ECO:0000259" key="6">
    <source>
        <dbReference type="Pfam" id="PF08281"/>
    </source>
</evidence>
<feature type="domain" description="RNA polymerase sigma factor 70 region 4 type 2" evidence="6">
    <location>
        <begin position="134"/>
        <end position="182"/>
    </location>
</feature>
<dbReference type="Proteomes" id="UP000229749">
    <property type="component" value="Unassembled WGS sequence"/>
</dbReference>
<name>A0A2M7XHM7_9BACT</name>
<accession>A0A2M7XHM7</accession>
<dbReference type="InterPro" id="IPR036388">
    <property type="entry name" value="WH-like_DNA-bd_sf"/>
</dbReference>
<dbReference type="InterPro" id="IPR013249">
    <property type="entry name" value="RNA_pol_sigma70_r4_t2"/>
</dbReference>
<dbReference type="EMBL" id="PFWS01000026">
    <property type="protein sequence ID" value="PJA47381.1"/>
    <property type="molecule type" value="Genomic_DNA"/>
</dbReference>
<evidence type="ECO:0000256" key="3">
    <source>
        <dbReference type="ARBA" id="ARBA00023082"/>
    </source>
</evidence>
<dbReference type="CDD" id="cd06171">
    <property type="entry name" value="Sigma70_r4"/>
    <property type="match status" value="1"/>
</dbReference>
<dbReference type="GO" id="GO:0016987">
    <property type="term" value="F:sigma factor activity"/>
    <property type="evidence" value="ECO:0007669"/>
    <property type="project" value="UniProtKB-KW"/>
</dbReference>
<comment type="caution">
    <text evidence="7">The sequence shown here is derived from an EMBL/GenBank/DDBJ whole genome shotgun (WGS) entry which is preliminary data.</text>
</comment>
<proteinExistence type="inferred from homology"/>
<evidence type="ECO:0000313" key="8">
    <source>
        <dbReference type="Proteomes" id="UP000229749"/>
    </source>
</evidence>
<dbReference type="GO" id="GO:0003677">
    <property type="term" value="F:DNA binding"/>
    <property type="evidence" value="ECO:0007669"/>
    <property type="project" value="UniProtKB-KW"/>
</dbReference>
<keyword evidence="2" id="KW-0805">Transcription regulation</keyword>
<keyword evidence="5" id="KW-0804">Transcription</keyword>
<protein>
    <recommendedName>
        <fullName evidence="6">RNA polymerase sigma factor 70 region 4 type 2 domain-containing protein</fullName>
    </recommendedName>
</protein>
<dbReference type="InterPro" id="IPR039425">
    <property type="entry name" value="RNA_pol_sigma-70-like"/>
</dbReference>
<evidence type="ECO:0000256" key="4">
    <source>
        <dbReference type="ARBA" id="ARBA00023125"/>
    </source>
</evidence>